<evidence type="ECO:0000256" key="1">
    <source>
        <dbReference type="ARBA" id="ARBA00008361"/>
    </source>
</evidence>
<evidence type="ECO:0000256" key="2">
    <source>
        <dbReference type="ARBA" id="ARBA00022603"/>
    </source>
</evidence>
<dbReference type="Pfam" id="PF13847">
    <property type="entry name" value="Methyltransf_31"/>
    <property type="match status" value="1"/>
</dbReference>
<organism evidence="9 10">
    <name type="scientific">Probosciger aterrimus</name>
    <name type="common">Palm cockatoo</name>
    <dbReference type="NCBI Taxonomy" id="141839"/>
    <lineage>
        <taxon>Eukaryota</taxon>
        <taxon>Metazoa</taxon>
        <taxon>Chordata</taxon>
        <taxon>Craniata</taxon>
        <taxon>Vertebrata</taxon>
        <taxon>Euteleostomi</taxon>
        <taxon>Archelosauria</taxon>
        <taxon>Archosauria</taxon>
        <taxon>Dinosauria</taxon>
        <taxon>Saurischia</taxon>
        <taxon>Theropoda</taxon>
        <taxon>Coelurosauria</taxon>
        <taxon>Aves</taxon>
        <taxon>Neognathae</taxon>
        <taxon>Neoaves</taxon>
        <taxon>Telluraves</taxon>
        <taxon>Australaves</taxon>
        <taxon>Psittaciformes</taxon>
        <taxon>Cacatuidae</taxon>
        <taxon>Probosciger</taxon>
    </lineage>
</organism>
<evidence type="ECO:0000256" key="7">
    <source>
        <dbReference type="SAM" id="MobiDB-lite"/>
    </source>
</evidence>
<dbReference type="Proteomes" id="UP000562415">
    <property type="component" value="Unassembled WGS sequence"/>
</dbReference>
<dbReference type="GO" id="GO:0032259">
    <property type="term" value="P:methylation"/>
    <property type="evidence" value="ECO:0007669"/>
    <property type="project" value="UniProtKB-KW"/>
</dbReference>
<evidence type="ECO:0000256" key="4">
    <source>
        <dbReference type="ARBA" id="ARBA00023268"/>
    </source>
</evidence>
<dbReference type="Gene3D" id="3.40.50.150">
    <property type="entry name" value="Vaccinia Virus protein VP39"/>
    <property type="match status" value="2"/>
</dbReference>
<protein>
    <recommendedName>
        <fullName evidence="5">eEF1A lysine and N-terminal methyltransferase</fullName>
    </recommendedName>
    <alternativeName>
        <fullName evidence="6">Methyltransferase-like protein 13</fullName>
    </alternativeName>
</protein>
<name>A0A7K5EZF9_PROAR</name>
<dbReference type="InterPro" id="IPR025714">
    <property type="entry name" value="Methyltranfer_dom"/>
</dbReference>
<feature type="non-terminal residue" evidence="9">
    <location>
        <position position="683"/>
    </location>
</feature>
<keyword evidence="4" id="KW-0511">Multifunctional enzyme</keyword>
<dbReference type="PANTHER" id="PTHR12176:SF78">
    <property type="entry name" value="EEF1A LYSINE AND N-TERMINAL METHYLTRANSFERASE"/>
    <property type="match status" value="1"/>
</dbReference>
<accession>A0A7K5EZF9</accession>
<evidence type="ECO:0000256" key="3">
    <source>
        <dbReference type="ARBA" id="ARBA00022679"/>
    </source>
</evidence>
<dbReference type="InterPro" id="IPR029063">
    <property type="entry name" value="SAM-dependent_MTases_sf"/>
</dbReference>
<evidence type="ECO:0000313" key="9">
    <source>
        <dbReference type="EMBL" id="NWS37998.1"/>
    </source>
</evidence>
<dbReference type="GO" id="GO:0005737">
    <property type="term" value="C:cytoplasm"/>
    <property type="evidence" value="ECO:0007669"/>
    <property type="project" value="UniProtKB-ARBA"/>
</dbReference>
<dbReference type="InterPro" id="IPR051419">
    <property type="entry name" value="Lys/N-term_MeTrsfase_sf"/>
</dbReference>
<sequence length="683" mass="77021">MELLPRSPGEFGSARYWDRFFRQRGQRPFEWYGAFPELCPVLHKYVRPRDKVLVVGCGNSELSEQMYDVGMCEDIVNIDINNAVIHQMQERSRSKRPKMSYLLMDVLQMDFPDAHFHVVLDKGTLDAILTDEEEATLDKVDKMFGEISRVLQVGGRYLCVSLAQAHVLKKAVEYFSQEGWVVRVHQVADSRDKKQFLLPVFIYVMTKFRKITGSAPQILEICLQEQDKPMRMDSVERLVAAVKDRQHYALLCSQLSKTPCREQVSLDLCDKESGRPRYTLHVVDSSSVKPSQDNSFAIFIIPQGRETEWLFGTEEGRRQLATSAGFGRLVTVALHREQHYEGMASIQSELSGKVMELAPPGLPARQQVPFLSVGGDIGVRTVRHCDTSPLSGEYVVEDVKGDGTCYFRRLIFLRNRNVVQSEARLLAPTPLPGQKKRRKDKKKPSLAEPPGAIDKSYLCCEHHKAMVAGLCLLGGPDPLSALLAVLVVGLGGGSLPLFFHDYFSQARVAVVEIDPFFLEVAIRWFGFSQGDRMQVHVSDGLDYVAKLAAEAQYDAVMFDVDSKDLTVGMSCPPPAFVEKHFLQKVKTILKPEGVFVLNLVCRDVQLQESVLATLREVFPLLYVRRIEGEVNEILFCQLSPEGRRDPTELGARARVLERALRQPGRPWDSSYVLADMLQAVKIL</sequence>
<reference evidence="9 10" key="1">
    <citation type="submission" date="2019-09" db="EMBL/GenBank/DDBJ databases">
        <title>Bird 10,000 Genomes (B10K) Project - Family phase.</title>
        <authorList>
            <person name="Zhang G."/>
        </authorList>
    </citation>
    <scope>NUCLEOTIDE SEQUENCE [LARGE SCALE GENOMIC DNA]</scope>
    <source>
        <strain evidence="9">B10K-DU-017-47</strain>
    </source>
</reference>
<gene>
    <name evidence="9" type="primary">Mettl13</name>
    <name evidence="9" type="ORF">PROATE_R07325</name>
</gene>
<evidence type="ECO:0000256" key="6">
    <source>
        <dbReference type="ARBA" id="ARBA00081503"/>
    </source>
</evidence>
<keyword evidence="2" id="KW-0489">Methyltransferase</keyword>
<dbReference type="NCBIfam" id="NF037959">
    <property type="entry name" value="MFS_SpdSyn"/>
    <property type="match status" value="1"/>
</dbReference>
<comment type="caution">
    <text evidence="9">The sequence shown here is derived from an EMBL/GenBank/DDBJ whole genome shotgun (WGS) entry which is preliminary data.</text>
</comment>
<dbReference type="AlphaFoldDB" id="A0A7K5EZF9"/>
<comment type="similarity">
    <text evidence="1">Belongs to the methyltransferase superfamily.</text>
</comment>
<dbReference type="PANTHER" id="PTHR12176">
    <property type="entry name" value="SAM-DEPENDENT METHYLTRANSFERASE SUPERFAMILY PROTEIN"/>
    <property type="match status" value="1"/>
</dbReference>
<feature type="region of interest" description="Disordered" evidence="7">
    <location>
        <begin position="429"/>
        <end position="449"/>
    </location>
</feature>
<dbReference type="GO" id="GO:0008168">
    <property type="term" value="F:methyltransferase activity"/>
    <property type="evidence" value="ECO:0007669"/>
    <property type="project" value="UniProtKB-KW"/>
</dbReference>
<feature type="compositionally biased region" description="Basic residues" evidence="7">
    <location>
        <begin position="434"/>
        <end position="444"/>
    </location>
</feature>
<feature type="non-terminal residue" evidence="9">
    <location>
        <position position="1"/>
    </location>
</feature>
<proteinExistence type="inferred from homology"/>
<dbReference type="CDD" id="cd02440">
    <property type="entry name" value="AdoMet_MTases"/>
    <property type="match status" value="2"/>
</dbReference>
<keyword evidence="10" id="KW-1185">Reference proteome</keyword>
<dbReference type="OrthoDB" id="411785at2759"/>
<dbReference type="FunFam" id="3.40.50.150:FF:000110">
    <property type="entry name" value="methyltransferase-like protein 13 isoform X1"/>
    <property type="match status" value="1"/>
</dbReference>
<dbReference type="Pfam" id="PF01564">
    <property type="entry name" value="Spermine_synth"/>
    <property type="match status" value="1"/>
</dbReference>
<evidence type="ECO:0000259" key="8">
    <source>
        <dbReference type="Pfam" id="PF13847"/>
    </source>
</evidence>
<evidence type="ECO:0000313" key="10">
    <source>
        <dbReference type="Proteomes" id="UP000562415"/>
    </source>
</evidence>
<keyword evidence="3" id="KW-0808">Transferase</keyword>
<dbReference type="SUPFAM" id="SSF53335">
    <property type="entry name" value="S-adenosyl-L-methionine-dependent methyltransferases"/>
    <property type="match status" value="2"/>
</dbReference>
<feature type="domain" description="Methyltransferase" evidence="8">
    <location>
        <begin position="50"/>
        <end position="172"/>
    </location>
</feature>
<dbReference type="FunFam" id="3.40.50.150:FF:000150">
    <property type="entry name" value="methyltransferase-like protein 13 isoform X1"/>
    <property type="match status" value="1"/>
</dbReference>
<dbReference type="EMBL" id="VYZH01000115">
    <property type="protein sequence ID" value="NWS37998.1"/>
    <property type="molecule type" value="Genomic_DNA"/>
</dbReference>
<evidence type="ECO:0000256" key="5">
    <source>
        <dbReference type="ARBA" id="ARBA00071300"/>
    </source>
</evidence>